<organism evidence="2 3">
    <name type="scientific">Streptomyces ruber</name>
    <dbReference type="NCBI Taxonomy" id="83378"/>
    <lineage>
        <taxon>Bacteria</taxon>
        <taxon>Bacillati</taxon>
        <taxon>Actinomycetota</taxon>
        <taxon>Actinomycetes</taxon>
        <taxon>Kitasatosporales</taxon>
        <taxon>Streptomycetaceae</taxon>
        <taxon>Streptomyces</taxon>
    </lineage>
</organism>
<dbReference type="AlphaFoldDB" id="A0A918B8F9"/>
<keyword evidence="1" id="KW-0732">Signal</keyword>
<name>A0A918B8F9_9ACTN</name>
<keyword evidence="3" id="KW-1185">Reference proteome</keyword>
<dbReference type="EMBL" id="BMQK01000001">
    <property type="protein sequence ID" value="GGQ37802.1"/>
    <property type="molecule type" value="Genomic_DNA"/>
</dbReference>
<sequence>MRTARRIATVLTAAAAMVTSFAAQAAAVSIDIAGLVLETPQL</sequence>
<evidence type="ECO:0000313" key="2">
    <source>
        <dbReference type="EMBL" id="GGQ37802.1"/>
    </source>
</evidence>
<proteinExistence type="predicted"/>
<feature type="chain" id="PRO_5038337678" evidence="1">
    <location>
        <begin position="26"/>
        <end position="42"/>
    </location>
</feature>
<comment type="caution">
    <text evidence="2">The sequence shown here is derived from an EMBL/GenBank/DDBJ whole genome shotgun (WGS) entry which is preliminary data.</text>
</comment>
<protein>
    <submittedName>
        <fullName evidence="2">Uncharacterized protein</fullName>
    </submittedName>
</protein>
<accession>A0A918B8F9</accession>
<reference evidence="2" key="2">
    <citation type="submission" date="2020-09" db="EMBL/GenBank/DDBJ databases">
        <authorList>
            <person name="Sun Q."/>
            <person name="Ohkuma M."/>
        </authorList>
    </citation>
    <scope>NUCLEOTIDE SEQUENCE</scope>
    <source>
        <strain evidence="2">JCM 3131</strain>
    </source>
</reference>
<feature type="signal peptide" evidence="1">
    <location>
        <begin position="1"/>
        <end position="25"/>
    </location>
</feature>
<dbReference type="Proteomes" id="UP000620156">
    <property type="component" value="Unassembled WGS sequence"/>
</dbReference>
<gene>
    <name evidence="2" type="ORF">GCM10010145_01220</name>
</gene>
<dbReference type="RefSeq" id="WP_268245651.1">
    <property type="nucleotide sequence ID" value="NZ_BMQK01000001.1"/>
</dbReference>
<evidence type="ECO:0000313" key="3">
    <source>
        <dbReference type="Proteomes" id="UP000620156"/>
    </source>
</evidence>
<reference evidence="2" key="1">
    <citation type="journal article" date="2014" name="Int. J. Syst. Evol. Microbiol.">
        <title>Complete genome sequence of Corynebacterium casei LMG S-19264T (=DSM 44701T), isolated from a smear-ripened cheese.</title>
        <authorList>
            <consortium name="US DOE Joint Genome Institute (JGI-PGF)"/>
            <person name="Walter F."/>
            <person name="Albersmeier A."/>
            <person name="Kalinowski J."/>
            <person name="Ruckert C."/>
        </authorList>
    </citation>
    <scope>NUCLEOTIDE SEQUENCE</scope>
    <source>
        <strain evidence="2">JCM 3131</strain>
    </source>
</reference>
<evidence type="ECO:0000256" key="1">
    <source>
        <dbReference type="SAM" id="SignalP"/>
    </source>
</evidence>